<evidence type="ECO:0000256" key="1">
    <source>
        <dbReference type="ARBA" id="ARBA00010643"/>
    </source>
</evidence>
<name>A0A8T8K7L8_9EURY</name>
<dbReference type="PIRSF" id="PIRSF000216">
    <property type="entry name" value="NADH_DH_24kDa"/>
    <property type="match status" value="1"/>
</dbReference>
<dbReference type="InterPro" id="IPR036249">
    <property type="entry name" value="Thioredoxin-like_sf"/>
</dbReference>
<proteinExistence type="inferred from homology"/>
<dbReference type="Gene3D" id="1.10.10.1590">
    <property type="entry name" value="NADH-quinone oxidoreductase subunit E"/>
    <property type="match status" value="1"/>
</dbReference>
<accession>A0A8T8K7L8</accession>
<keyword evidence="7" id="KW-0560">Oxidoreductase</keyword>
<evidence type="ECO:0000256" key="4">
    <source>
        <dbReference type="ARBA" id="ARBA00023004"/>
    </source>
</evidence>
<dbReference type="GO" id="GO:0051537">
    <property type="term" value="F:2 iron, 2 sulfur cluster binding"/>
    <property type="evidence" value="ECO:0007669"/>
    <property type="project" value="UniProtKB-KW"/>
</dbReference>
<dbReference type="CDD" id="cd03064">
    <property type="entry name" value="TRX_Fd_NuoE"/>
    <property type="match status" value="1"/>
</dbReference>
<evidence type="ECO:0000256" key="6">
    <source>
        <dbReference type="ARBA" id="ARBA00034078"/>
    </source>
</evidence>
<dbReference type="Pfam" id="PF01257">
    <property type="entry name" value="2Fe-2S_thioredx"/>
    <property type="match status" value="1"/>
</dbReference>
<dbReference type="InterPro" id="IPR028431">
    <property type="entry name" value="NADP_DH_HndA-like"/>
</dbReference>
<dbReference type="InterPro" id="IPR002023">
    <property type="entry name" value="NuoE-like"/>
</dbReference>
<evidence type="ECO:0000256" key="3">
    <source>
        <dbReference type="ARBA" id="ARBA00022723"/>
    </source>
</evidence>
<evidence type="ECO:0000256" key="5">
    <source>
        <dbReference type="ARBA" id="ARBA00023014"/>
    </source>
</evidence>
<dbReference type="InterPro" id="IPR042128">
    <property type="entry name" value="NuoE_dom"/>
</dbReference>
<dbReference type="FunFam" id="1.10.10.1590:FF:000001">
    <property type="entry name" value="NADH-quinone oxidoreductase subunit E"/>
    <property type="match status" value="1"/>
</dbReference>
<gene>
    <name evidence="7" type="primary">nuoE</name>
    <name evidence="7" type="ORF">HYG87_07050</name>
</gene>
<dbReference type="GO" id="GO:0016491">
    <property type="term" value="F:oxidoreductase activity"/>
    <property type="evidence" value="ECO:0007669"/>
    <property type="project" value="UniProtKB-KW"/>
</dbReference>
<dbReference type="SUPFAM" id="SSF52833">
    <property type="entry name" value="Thioredoxin-like"/>
    <property type="match status" value="1"/>
</dbReference>
<dbReference type="InterPro" id="IPR041921">
    <property type="entry name" value="NuoE_N"/>
</dbReference>
<dbReference type="GO" id="GO:0046872">
    <property type="term" value="F:metal ion binding"/>
    <property type="evidence" value="ECO:0007669"/>
    <property type="project" value="UniProtKB-KW"/>
</dbReference>
<dbReference type="EC" id="1.6.5.11" evidence="7"/>
<dbReference type="Proteomes" id="UP000681041">
    <property type="component" value="Chromosome"/>
</dbReference>
<comment type="cofactor">
    <cofactor evidence="6">
        <name>[2Fe-2S] cluster</name>
        <dbReference type="ChEBI" id="CHEBI:190135"/>
    </cofactor>
</comment>
<dbReference type="PANTHER" id="PTHR43342">
    <property type="entry name" value="NADH-QUINONE OXIDOREDUCTASE, E SUBUNIT"/>
    <property type="match status" value="1"/>
</dbReference>
<dbReference type="PANTHER" id="PTHR43342:SF1">
    <property type="entry name" value="BIFURCATING [FEFE] HYDROGENASE GAMMA SUBUNIT"/>
    <property type="match status" value="1"/>
</dbReference>
<protein>
    <submittedName>
        <fullName evidence="7">NADH-quinone oxidoreductase subunit NuoE</fullName>
        <ecNumber evidence="7">1.6.5.11</ecNumber>
    </submittedName>
</protein>
<keyword evidence="4" id="KW-0408">Iron</keyword>
<dbReference type="RefSeq" id="WP_211532492.1">
    <property type="nucleotide sequence ID" value="NZ_CP058560.1"/>
</dbReference>
<keyword evidence="2" id="KW-0001">2Fe-2S</keyword>
<sequence length="154" mass="17224">MKVLNKILSRYSGKKSDLVPLLQEIQSEYGYLSEELMKEVSHFTNVPESEIYGVATFYTQFRFIPKGKKHISVCTGTACHVTGAQQIIEGMERHLNIKEGETTPDEEYSLESVGCLGCCALAPAAMVNDEIKSKLSLRNIKKLFKGYKPPESSK</sequence>
<organism evidence="7 8">
    <name type="scientific">Methanobacterium alkalithermotolerans</name>
    <dbReference type="NCBI Taxonomy" id="2731220"/>
    <lineage>
        <taxon>Archaea</taxon>
        <taxon>Methanobacteriati</taxon>
        <taxon>Methanobacteriota</taxon>
        <taxon>Methanomada group</taxon>
        <taxon>Methanobacteria</taxon>
        <taxon>Methanobacteriales</taxon>
        <taxon>Methanobacteriaceae</taxon>
        <taxon>Methanobacterium</taxon>
    </lineage>
</organism>
<dbReference type="KEGG" id="meme:HYG87_07050"/>
<comment type="similarity">
    <text evidence="1">Belongs to the complex I 24 kDa subunit family.</text>
</comment>
<dbReference type="OrthoDB" id="70332at2157"/>
<keyword evidence="8" id="KW-1185">Reference proteome</keyword>
<dbReference type="AlphaFoldDB" id="A0A8T8K7L8"/>
<reference evidence="7" key="1">
    <citation type="submission" date="2020-07" db="EMBL/GenBank/DDBJ databases">
        <title>Methanobacterium. sp. MethCan genome.</title>
        <authorList>
            <person name="Postec A."/>
            <person name="Quemeneur M."/>
        </authorList>
    </citation>
    <scope>NUCLEOTIDE SEQUENCE</scope>
    <source>
        <strain evidence="7">MethCAN</strain>
    </source>
</reference>
<dbReference type="EMBL" id="CP058560">
    <property type="protein sequence ID" value="QUH23535.1"/>
    <property type="molecule type" value="Genomic_DNA"/>
</dbReference>
<dbReference type="NCBIfam" id="NF005722">
    <property type="entry name" value="PRK07539.1-2"/>
    <property type="match status" value="1"/>
</dbReference>
<keyword evidence="3" id="KW-0479">Metal-binding</keyword>
<keyword evidence="5" id="KW-0411">Iron-sulfur</keyword>
<evidence type="ECO:0000313" key="7">
    <source>
        <dbReference type="EMBL" id="QUH23535.1"/>
    </source>
</evidence>
<dbReference type="Gene3D" id="3.40.30.10">
    <property type="entry name" value="Glutaredoxin"/>
    <property type="match status" value="1"/>
</dbReference>
<evidence type="ECO:0000313" key="8">
    <source>
        <dbReference type="Proteomes" id="UP000681041"/>
    </source>
</evidence>
<evidence type="ECO:0000256" key="2">
    <source>
        <dbReference type="ARBA" id="ARBA00022714"/>
    </source>
</evidence>
<dbReference type="GeneID" id="64820509"/>